<dbReference type="Proteomes" id="UP001381174">
    <property type="component" value="Unassembled WGS sequence"/>
</dbReference>
<keyword evidence="1" id="KW-0732">Signal</keyword>
<protein>
    <submittedName>
        <fullName evidence="2">Uncharacterized protein</fullName>
    </submittedName>
</protein>
<reference evidence="2 3" key="1">
    <citation type="journal article" date="2014" name="Int. J. Syst. Evol. Microbiol.">
        <title>Fulvimonas yonginensis sp. nov., isolated from greenhouse soil, and emended description of the genus Fulvimonas.</title>
        <authorList>
            <person name="Ahn J.H."/>
            <person name="Kim S.J."/>
            <person name="Weon H.Y."/>
            <person name="Hong S.B."/>
            <person name="Seok S.J."/>
            <person name="Kwon S.W."/>
        </authorList>
    </citation>
    <scope>NUCLEOTIDE SEQUENCE [LARGE SCALE GENOMIC DNA]</scope>
    <source>
        <strain evidence="2 3">KACC 16952</strain>
    </source>
</reference>
<evidence type="ECO:0000256" key="1">
    <source>
        <dbReference type="SAM" id="SignalP"/>
    </source>
</evidence>
<gene>
    <name evidence="2" type="ORF">WAT24_05900</name>
</gene>
<name>A0ABU8JAE5_9GAMM</name>
<keyword evidence="3" id="KW-1185">Reference proteome</keyword>
<dbReference type="EMBL" id="JBBBNY010000003">
    <property type="protein sequence ID" value="MEI7036285.1"/>
    <property type="molecule type" value="Genomic_DNA"/>
</dbReference>
<dbReference type="RefSeq" id="WP_336806905.1">
    <property type="nucleotide sequence ID" value="NZ_JBBBNY010000003.1"/>
</dbReference>
<accession>A0ABU8JAE5</accession>
<feature type="signal peptide" evidence="1">
    <location>
        <begin position="1"/>
        <end position="19"/>
    </location>
</feature>
<organism evidence="2 3">
    <name type="scientific">Fulvimonas yonginensis</name>
    <dbReference type="NCBI Taxonomy" id="1495200"/>
    <lineage>
        <taxon>Bacteria</taxon>
        <taxon>Pseudomonadati</taxon>
        <taxon>Pseudomonadota</taxon>
        <taxon>Gammaproteobacteria</taxon>
        <taxon>Lysobacterales</taxon>
        <taxon>Rhodanobacteraceae</taxon>
        <taxon>Fulvimonas</taxon>
    </lineage>
</organism>
<feature type="chain" id="PRO_5045373453" evidence="1">
    <location>
        <begin position="20"/>
        <end position="142"/>
    </location>
</feature>
<proteinExistence type="predicted"/>
<evidence type="ECO:0000313" key="3">
    <source>
        <dbReference type="Proteomes" id="UP001381174"/>
    </source>
</evidence>
<sequence length="142" mass="15688">MKMLSLLLAFLLVPITSFGSVTDNSLDIQALNANRAKYDGKQLTLHGFLVIGPESMYLVKRLGYDKDYWAKDSGCLSLLNTGDLGNKEDLYNGKYVEITGLFRANNYSYGISLSECGLTGLDINGDPDNHIVIEHRSHGEQP</sequence>
<comment type="caution">
    <text evidence="2">The sequence shown here is derived from an EMBL/GenBank/DDBJ whole genome shotgun (WGS) entry which is preliminary data.</text>
</comment>
<evidence type="ECO:0000313" key="2">
    <source>
        <dbReference type="EMBL" id="MEI7036285.1"/>
    </source>
</evidence>